<dbReference type="InterPro" id="IPR036397">
    <property type="entry name" value="RNaseH_sf"/>
</dbReference>
<dbReference type="EMBL" id="BARS01044506">
    <property type="protein sequence ID" value="GAG36912.1"/>
    <property type="molecule type" value="Genomic_DNA"/>
</dbReference>
<name>X0XNK2_9ZZZZ</name>
<reference evidence="2" key="1">
    <citation type="journal article" date="2014" name="Front. Microbiol.">
        <title>High frequency of phylogenetically diverse reductive dehalogenase-homologous genes in deep subseafloor sedimentary metagenomes.</title>
        <authorList>
            <person name="Kawai M."/>
            <person name="Futagami T."/>
            <person name="Toyoda A."/>
            <person name="Takaki Y."/>
            <person name="Nishi S."/>
            <person name="Hori S."/>
            <person name="Arai W."/>
            <person name="Tsubouchi T."/>
            <person name="Morono Y."/>
            <person name="Uchiyama I."/>
            <person name="Ito T."/>
            <person name="Fujiyama A."/>
            <person name="Inagaki F."/>
            <person name="Takami H."/>
        </authorList>
    </citation>
    <scope>NUCLEOTIDE SEQUENCE</scope>
    <source>
        <strain evidence="2">Expedition CK06-06</strain>
    </source>
</reference>
<dbReference type="GO" id="GO:0006261">
    <property type="term" value="P:DNA-templated DNA replication"/>
    <property type="evidence" value="ECO:0007669"/>
    <property type="project" value="InterPro"/>
</dbReference>
<dbReference type="GO" id="GO:0006302">
    <property type="term" value="P:double-strand break repair"/>
    <property type="evidence" value="ECO:0007669"/>
    <property type="project" value="TreeGrafter"/>
</dbReference>
<evidence type="ECO:0000313" key="2">
    <source>
        <dbReference type="EMBL" id="GAG36912.1"/>
    </source>
</evidence>
<dbReference type="GO" id="GO:0003887">
    <property type="term" value="F:DNA-directed DNA polymerase activity"/>
    <property type="evidence" value="ECO:0007669"/>
    <property type="project" value="InterPro"/>
</dbReference>
<dbReference type="SUPFAM" id="SSF53098">
    <property type="entry name" value="Ribonuclease H-like"/>
    <property type="match status" value="1"/>
</dbReference>
<dbReference type="Pfam" id="PF22619">
    <property type="entry name" value="DNA_polI_exo1"/>
    <property type="match status" value="1"/>
</dbReference>
<feature type="non-terminal residue" evidence="2">
    <location>
        <position position="249"/>
    </location>
</feature>
<accession>X0XNK2</accession>
<dbReference type="Gene3D" id="1.20.1060.10">
    <property type="entry name" value="Taq DNA Polymerase, Chain T, domain 4"/>
    <property type="match status" value="1"/>
</dbReference>
<protein>
    <recommendedName>
        <fullName evidence="1">DNA polymerase I 3'-5' exonuclease domain-containing protein</fullName>
    </recommendedName>
</protein>
<dbReference type="AlphaFoldDB" id="X0XNK2"/>
<comment type="caution">
    <text evidence="2">The sequence shown here is derived from an EMBL/GenBank/DDBJ whole genome shotgun (WGS) entry which is preliminary data.</text>
</comment>
<dbReference type="SUPFAM" id="SSF56672">
    <property type="entry name" value="DNA/RNA polymerases"/>
    <property type="match status" value="1"/>
</dbReference>
<dbReference type="InterPro" id="IPR043502">
    <property type="entry name" value="DNA/RNA_pol_sf"/>
</dbReference>
<dbReference type="PANTHER" id="PTHR10133:SF27">
    <property type="entry name" value="DNA POLYMERASE NU"/>
    <property type="match status" value="1"/>
</dbReference>
<gene>
    <name evidence="2" type="ORF">S01H1_67227</name>
</gene>
<proteinExistence type="predicted"/>
<sequence>PEDTVVIKNVQETKTFFKKLEGAEKLYFKTIFDSEEPFGEVNIIGIAAMVDGVEPAFISTEGIGLKELIRLIGPVLQDPEIKKAGYGLKNEIVNFKRLGIDIKGIEFDAEIAAYVSNPSRKDYSPESIISLYSDMIVPPVERKKSAPGEEKDLWLKQAASNLCGCVKALPGVCKSLLAEIKKKSVVKLFKEVEMGLLYVLAEMECEGVKIDVKTLTRLSGEFHRRISKIEKEIYVIAGEKFNLNSSKQL</sequence>
<feature type="non-terminal residue" evidence="2">
    <location>
        <position position="1"/>
    </location>
</feature>
<dbReference type="CDD" id="cd06140">
    <property type="entry name" value="DNA_polA_I_Bacillus_like_exo"/>
    <property type="match status" value="1"/>
</dbReference>
<dbReference type="InterPro" id="IPR012337">
    <property type="entry name" value="RNaseH-like_sf"/>
</dbReference>
<evidence type="ECO:0000259" key="1">
    <source>
        <dbReference type="Pfam" id="PF22619"/>
    </source>
</evidence>
<feature type="domain" description="DNA polymerase I 3'-5' exonuclease" evidence="1">
    <location>
        <begin position="43"/>
        <end position="130"/>
    </location>
</feature>
<dbReference type="GO" id="GO:0003676">
    <property type="term" value="F:nucleic acid binding"/>
    <property type="evidence" value="ECO:0007669"/>
    <property type="project" value="InterPro"/>
</dbReference>
<organism evidence="2">
    <name type="scientific">marine sediment metagenome</name>
    <dbReference type="NCBI Taxonomy" id="412755"/>
    <lineage>
        <taxon>unclassified sequences</taxon>
        <taxon>metagenomes</taxon>
        <taxon>ecological metagenomes</taxon>
    </lineage>
</organism>
<dbReference type="InterPro" id="IPR054690">
    <property type="entry name" value="DNA_polI_exonuclease"/>
</dbReference>
<dbReference type="Gene3D" id="3.30.420.10">
    <property type="entry name" value="Ribonuclease H-like superfamily/Ribonuclease H"/>
    <property type="match status" value="1"/>
</dbReference>
<dbReference type="PANTHER" id="PTHR10133">
    <property type="entry name" value="DNA POLYMERASE I"/>
    <property type="match status" value="1"/>
</dbReference>
<dbReference type="InterPro" id="IPR002298">
    <property type="entry name" value="DNA_polymerase_A"/>
</dbReference>